<dbReference type="OrthoDB" id="7554693at2759"/>
<evidence type="ECO:0000313" key="4">
    <source>
        <dbReference type="Proteomes" id="UP000279307"/>
    </source>
</evidence>
<feature type="region of interest" description="Disordered" evidence="1">
    <location>
        <begin position="85"/>
        <end position="202"/>
    </location>
</feature>
<feature type="compositionally biased region" description="Acidic residues" evidence="1">
    <location>
        <begin position="109"/>
        <end position="150"/>
    </location>
</feature>
<organism evidence="3 4">
    <name type="scientific">Ooceraea biroi</name>
    <name type="common">Clonal raider ant</name>
    <name type="synonym">Cerapachys biroi</name>
    <dbReference type="NCBI Taxonomy" id="2015173"/>
    <lineage>
        <taxon>Eukaryota</taxon>
        <taxon>Metazoa</taxon>
        <taxon>Ecdysozoa</taxon>
        <taxon>Arthropoda</taxon>
        <taxon>Hexapoda</taxon>
        <taxon>Insecta</taxon>
        <taxon>Pterygota</taxon>
        <taxon>Neoptera</taxon>
        <taxon>Endopterygota</taxon>
        <taxon>Hymenoptera</taxon>
        <taxon>Apocrita</taxon>
        <taxon>Aculeata</taxon>
        <taxon>Formicoidea</taxon>
        <taxon>Formicidae</taxon>
        <taxon>Dorylinae</taxon>
        <taxon>Ooceraea</taxon>
    </lineage>
</organism>
<dbReference type="AlphaFoldDB" id="A0A3L8DE00"/>
<accession>A0A3L8DE00</accession>
<evidence type="ECO:0000256" key="2">
    <source>
        <dbReference type="SAM" id="SignalP"/>
    </source>
</evidence>
<gene>
    <name evidence="3" type="ORF">DMN91_009067</name>
</gene>
<reference evidence="3 4" key="1">
    <citation type="journal article" date="2018" name="Genome Res.">
        <title>The genomic architecture and molecular evolution of ant odorant receptors.</title>
        <authorList>
            <person name="McKenzie S.K."/>
            <person name="Kronauer D.J.C."/>
        </authorList>
    </citation>
    <scope>NUCLEOTIDE SEQUENCE [LARGE SCALE GENOMIC DNA]</scope>
    <source>
        <strain evidence="3">Clonal line C1</strain>
    </source>
</reference>
<feature type="region of interest" description="Disordered" evidence="1">
    <location>
        <begin position="27"/>
        <end position="47"/>
    </location>
</feature>
<comment type="caution">
    <text evidence="3">The sequence shown here is derived from an EMBL/GenBank/DDBJ whole genome shotgun (WGS) entry which is preliminary data.</text>
</comment>
<protein>
    <submittedName>
        <fullName evidence="3">Uncharacterized protein</fullName>
    </submittedName>
</protein>
<dbReference type="EMBL" id="QOIP01000009">
    <property type="protein sequence ID" value="RLU18710.1"/>
    <property type="molecule type" value="Genomic_DNA"/>
</dbReference>
<feature type="compositionally biased region" description="Basic and acidic residues" evidence="1">
    <location>
        <begin position="27"/>
        <end position="37"/>
    </location>
</feature>
<evidence type="ECO:0000256" key="1">
    <source>
        <dbReference type="SAM" id="MobiDB-lite"/>
    </source>
</evidence>
<evidence type="ECO:0000313" key="3">
    <source>
        <dbReference type="EMBL" id="RLU18710.1"/>
    </source>
</evidence>
<feature type="compositionally biased region" description="Basic and acidic residues" evidence="1">
    <location>
        <begin position="96"/>
        <end position="108"/>
    </location>
</feature>
<sequence length="241" mass="27567">MSNDKDQAMFIFTLLSMLLALSCTHTSDDKTERDFPKSPESSAIPRNVYTPYANGVYWDLAQSPRRRPLEHSRWIKQAYRSNDYSVIQRRHQPRHRLNEGRSYRSAVKDDEDEEEDEEEEEEKEEDEGDENEKIDEEAEENSENADEEETVAAVVGSASDNRVMRSGYVPRAAKVGGRARRQEITGIRSTSEECEDESTEPSQYYEYETQVRNVASQDVGGCRIVFLAKMLGAGLLILLLV</sequence>
<dbReference type="PROSITE" id="PS51257">
    <property type="entry name" value="PROKAR_LIPOPROTEIN"/>
    <property type="match status" value="1"/>
</dbReference>
<dbReference type="Proteomes" id="UP000279307">
    <property type="component" value="Chromosome 9"/>
</dbReference>
<feature type="chain" id="PRO_5018097541" evidence="2">
    <location>
        <begin position="27"/>
        <end position="241"/>
    </location>
</feature>
<keyword evidence="2" id="KW-0732">Signal</keyword>
<feature type="signal peptide" evidence="2">
    <location>
        <begin position="1"/>
        <end position="26"/>
    </location>
</feature>
<proteinExistence type="predicted"/>
<name>A0A3L8DE00_OOCBI</name>